<gene>
    <name evidence="2" type="ORF">EII34_07240</name>
</gene>
<evidence type="ECO:0000259" key="1">
    <source>
        <dbReference type="SMART" id="SM00858"/>
    </source>
</evidence>
<comment type="caution">
    <text evidence="2">The sequence shown here is derived from an EMBL/GenBank/DDBJ whole genome shotgun (WGS) entry which is preliminary data.</text>
</comment>
<protein>
    <recommendedName>
        <fullName evidence="1">SAF domain-containing protein</fullName>
    </recommendedName>
</protein>
<dbReference type="InterPro" id="IPR013974">
    <property type="entry name" value="SAF"/>
</dbReference>
<evidence type="ECO:0000313" key="2">
    <source>
        <dbReference type="EMBL" id="RRD05132.1"/>
    </source>
</evidence>
<evidence type="ECO:0000313" key="3">
    <source>
        <dbReference type="Proteomes" id="UP000280819"/>
    </source>
</evidence>
<dbReference type="OrthoDB" id="3728828at2"/>
<name>A0A3P1T6Q8_9ACTN</name>
<dbReference type="EMBL" id="RQZG01000007">
    <property type="protein sequence ID" value="RRD05132.1"/>
    <property type="molecule type" value="Genomic_DNA"/>
</dbReference>
<sequence length="202" mass="21259">MDTFLQRAKRFVSWHRRVIAALLVGLAAAAVFTQLHPDSVDLTDVAVLATSREQGDRLTATDVHVIRVPRHALPEEYLDTPEEAIGRTTSVGLSPGTILQSGLLSSTPTVAEGRSLTPVQLSDPSLAEILSPGMSVTLVLTETGEIVASHARITALSSQDEGGSFQLGSPHRPLLLLDVAADSAPVVSALGQTGQLSVIIET</sequence>
<dbReference type="RefSeq" id="WP_124844416.1">
    <property type="nucleotide sequence ID" value="NZ_RQZG01000007.1"/>
</dbReference>
<dbReference type="SMART" id="SM00858">
    <property type="entry name" value="SAF"/>
    <property type="match status" value="1"/>
</dbReference>
<feature type="domain" description="SAF" evidence="1">
    <location>
        <begin position="43"/>
        <end position="105"/>
    </location>
</feature>
<dbReference type="CDD" id="cd11614">
    <property type="entry name" value="SAF_CpaB_FlgA_like"/>
    <property type="match status" value="1"/>
</dbReference>
<dbReference type="Proteomes" id="UP000280819">
    <property type="component" value="Unassembled WGS sequence"/>
</dbReference>
<dbReference type="AlphaFoldDB" id="A0A3P1T6Q8"/>
<proteinExistence type="predicted"/>
<organism evidence="2 3">
    <name type="scientific">Arachnia propionica</name>
    <dbReference type="NCBI Taxonomy" id="1750"/>
    <lineage>
        <taxon>Bacteria</taxon>
        <taxon>Bacillati</taxon>
        <taxon>Actinomycetota</taxon>
        <taxon>Actinomycetes</taxon>
        <taxon>Propionibacteriales</taxon>
        <taxon>Propionibacteriaceae</taxon>
        <taxon>Arachnia</taxon>
    </lineage>
</organism>
<reference evidence="2 3" key="1">
    <citation type="submission" date="2018-11" db="EMBL/GenBank/DDBJ databases">
        <title>Genomes From Bacteria Associated with the Canine Oral Cavity: a Test Case for Automated Genome-Based Taxonomic Assignment.</title>
        <authorList>
            <person name="Coil D.A."/>
            <person name="Jospin G."/>
            <person name="Darling A.E."/>
            <person name="Wallis C."/>
            <person name="Davis I.J."/>
            <person name="Harris S."/>
            <person name="Eisen J.A."/>
            <person name="Holcombe L.J."/>
            <person name="O'Flynn C."/>
        </authorList>
    </citation>
    <scope>NUCLEOTIDE SEQUENCE [LARGE SCALE GENOMIC DNA]</scope>
    <source>
        <strain evidence="2 3">OH887_COT-365</strain>
    </source>
</reference>
<dbReference type="Pfam" id="PF08666">
    <property type="entry name" value="SAF"/>
    <property type="match status" value="1"/>
</dbReference>
<dbReference type="Gene3D" id="3.90.1210.10">
    <property type="entry name" value="Antifreeze-like/N-acetylneuraminic acid synthase C-terminal domain"/>
    <property type="match status" value="1"/>
</dbReference>
<accession>A0A3P1T6Q8</accession>